<dbReference type="Proteomes" id="UP000463883">
    <property type="component" value="Chromosome"/>
</dbReference>
<protein>
    <submittedName>
        <fullName evidence="2">GNAT family N-acetyltransferase</fullName>
    </submittedName>
</protein>
<sequence>MPSEYELRLETVKDYKEVENLTREAFWNKYRPGCTEHYVLHRYRMLPEFVKELDYVIEEEGKIVAHIMYSRAEIEEDNGQIIPILIFGPVSVLPEMQGKGYGGIIIRHTLNKAAELGYGAVAITGNPDYYHRFGFVSGSSVGIYYSDMPREEEAPFFMVKTLKNGFLDGITGTYHDPKGYKTSEDEVEAFDASFSPKEKKKLPGQLA</sequence>
<dbReference type="AlphaFoldDB" id="A0A6P1MIX0"/>
<dbReference type="InterPro" id="IPR016181">
    <property type="entry name" value="Acyl_CoA_acyltransferase"/>
</dbReference>
<dbReference type="Pfam" id="PF13527">
    <property type="entry name" value="Acetyltransf_9"/>
    <property type="match status" value="1"/>
</dbReference>
<feature type="domain" description="N-acetyltransferase" evidence="1">
    <location>
        <begin position="5"/>
        <end position="163"/>
    </location>
</feature>
<proteinExistence type="predicted"/>
<dbReference type="CDD" id="cd04301">
    <property type="entry name" value="NAT_SF"/>
    <property type="match status" value="1"/>
</dbReference>
<dbReference type="KEGG" id="amic:Ami3637_14930"/>
<dbReference type="GO" id="GO:0016747">
    <property type="term" value="F:acyltransferase activity, transferring groups other than amino-acyl groups"/>
    <property type="evidence" value="ECO:0007669"/>
    <property type="project" value="InterPro"/>
</dbReference>
<dbReference type="InterPro" id="IPR000182">
    <property type="entry name" value="GNAT_dom"/>
</dbReference>
<evidence type="ECO:0000259" key="1">
    <source>
        <dbReference type="PROSITE" id="PS51186"/>
    </source>
</evidence>
<accession>A0A6P1MIX0</accession>
<reference evidence="2 3" key="1">
    <citation type="submission" date="2020-01" db="EMBL/GenBank/DDBJ databases">
        <title>Genomic analysis of Aminipila sp. CBA3637.</title>
        <authorList>
            <person name="Kim Y.B."/>
            <person name="Roh S.W."/>
        </authorList>
    </citation>
    <scope>NUCLEOTIDE SEQUENCE [LARGE SCALE GENOMIC DNA]</scope>
    <source>
        <strain evidence="2 3">CBA3637</strain>
    </source>
</reference>
<dbReference type="Gene3D" id="3.40.630.30">
    <property type="match status" value="1"/>
</dbReference>
<evidence type="ECO:0000313" key="3">
    <source>
        <dbReference type="Proteomes" id="UP000463883"/>
    </source>
</evidence>
<dbReference type="PROSITE" id="PS51186">
    <property type="entry name" value="GNAT"/>
    <property type="match status" value="1"/>
</dbReference>
<organism evidence="2 3">
    <name type="scientific">Aminipila terrae</name>
    <dbReference type="NCBI Taxonomy" id="2697030"/>
    <lineage>
        <taxon>Bacteria</taxon>
        <taxon>Bacillati</taxon>
        <taxon>Bacillota</taxon>
        <taxon>Clostridia</taxon>
        <taxon>Peptostreptococcales</taxon>
        <taxon>Anaerovoracaceae</taxon>
        <taxon>Aminipila</taxon>
    </lineage>
</organism>
<keyword evidence="2" id="KW-0808">Transferase</keyword>
<name>A0A6P1MIX0_9FIRM</name>
<evidence type="ECO:0000313" key="2">
    <source>
        <dbReference type="EMBL" id="QHI74022.1"/>
    </source>
</evidence>
<gene>
    <name evidence="2" type="ORF">Ami3637_14930</name>
</gene>
<dbReference type="SUPFAM" id="SSF55729">
    <property type="entry name" value="Acyl-CoA N-acyltransferases (Nat)"/>
    <property type="match status" value="1"/>
</dbReference>
<dbReference type="EMBL" id="CP047591">
    <property type="protein sequence ID" value="QHI74022.1"/>
    <property type="molecule type" value="Genomic_DNA"/>
</dbReference>
<keyword evidence="3" id="KW-1185">Reference proteome</keyword>